<dbReference type="EMBL" id="JAPQKR010000005">
    <property type="protein sequence ID" value="KAJ5215575.1"/>
    <property type="molecule type" value="Genomic_DNA"/>
</dbReference>
<feature type="region of interest" description="Disordered" evidence="1">
    <location>
        <begin position="171"/>
        <end position="201"/>
    </location>
</feature>
<reference evidence="2" key="1">
    <citation type="submission" date="2022-12" db="EMBL/GenBank/DDBJ databases">
        <authorList>
            <person name="Petersen C."/>
        </authorList>
    </citation>
    <scope>NUCLEOTIDE SEQUENCE</scope>
    <source>
        <strain evidence="2">IBT 15544</strain>
    </source>
</reference>
<protein>
    <submittedName>
        <fullName evidence="2">Uncharacterized protein</fullName>
    </submittedName>
</protein>
<evidence type="ECO:0000313" key="2">
    <source>
        <dbReference type="EMBL" id="KAJ5215575.1"/>
    </source>
</evidence>
<feature type="compositionally biased region" description="Basic residues" evidence="1">
    <location>
        <begin position="186"/>
        <end position="201"/>
    </location>
</feature>
<evidence type="ECO:0000313" key="3">
    <source>
        <dbReference type="Proteomes" id="UP001150904"/>
    </source>
</evidence>
<dbReference type="OrthoDB" id="4376234at2759"/>
<accession>A0A9W9N950</accession>
<evidence type="ECO:0000256" key="1">
    <source>
        <dbReference type="SAM" id="MobiDB-lite"/>
    </source>
</evidence>
<reference evidence="2" key="2">
    <citation type="journal article" date="2023" name="IMA Fungus">
        <title>Comparative genomic study of the Penicillium genus elucidates a diverse pangenome and 15 lateral gene transfer events.</title>
        <authorList>
            <person name="Petersen C."/>
            <person name="Sorensen T."/>
            <person name="Nielsen M.R."/>
            <person name="Sondergaard T.E."/>
            <person name="Sorensen J.L."/>
            <person name="Fitzpatrick D.A."/>
            <person name="Frisvad J.C."/>
            <person name="Nielsen K.L."/>
        </authorList>
    </citation>
    <scope>NUCLEOTIDE SEQUENCE</scope>
    <source>
        <strain evidence="2">IBT 15544</strain>
    </source>
</reference>
<organism evidence="2 3">
    <name type="scientific">Penicillium cinerascens</name>
    <dbReference type="NCBI Taxonomy" id="70096"/>
    <lineage>
        <taxon>Eukaryota</taxon>
        <taxon>Fungi</taxon>
        <taxon>Dikarya</taxon>
        <taxon>Ascomycota</taxon>
        <taxon>Pezizomycotina</taxon>
        <taxon>Eurotiomycetes</taxon>
        <taxon>Eurotiomycetidae</taxon>
        <taxon>Eurotiales</taxon>
        <taxon>Aspergillaceae</taxon>
        <taxon>Penicillium</taxon>
    </lineage>
</organism>
<comment type="caution">
    <text evidence="2">The sequence shown here is derived from an EMBL/GenBank/DDBJ whole genome shotgun (WGS) entry which is preliminary data.</text>
</comment>
<dbReference type="Proteomes" id="UP001150904">
    <property type="component" value="Unassembled WGS sequence"/>
</dbReference>
<dbReference type="AlphaFoldDB" id="A0A9W9N950"/>
<proteinExistence type="predicted"/>
<feature type="region of interest" description="Disordered" evidence="1">
    <location>
        <begin position="23"/>
        <end position="68"/>
    </location>
</feature>
<dbReference type="RefSeq" id="XP_058311388.1">
    <property type="nucleotide sequence ID" value="XM_058449044.1"/>
</dbReference>
<name>A0A9W9N950_9EURO</name>
<sequence>MSDIWSPPGNERLSLRLQLEQMLKSDTPESDCASSPPGSVVDSIHGDDLVPFENDPAEGEAPLANESDVEADEDWAAQMMDTENVIEEDQQPNVQSVSGPAEDPSALALSACHDLNIRVKITEERCSGQKSWNAEMQSSVDSERFRLAEVEKKLTEAETALADLMSRVAVLEGKTDESGEGTGKVNPKRGRKQSSLKRQMP</sequence>
<dbReference type="GeneID" id="83176345"/>
<keyword evidence="3" id="KW-1185">Reference proteome</keyword>
<gene>
    <name evidence="2" type="ORF">N7498_001982</name>
</gene>